<protein>
    <submittedName>
        <fullName evidence="2">Uncharacterized protein</fullName>
    </submittedName>
</protein>
<dbReference type="Proteomes" id="UP000014252">
    <property type="component" value="Unassembled WGS sequence"/>
</dbReference>
<name>A0A8E0MDM5_LACPA</name>
<evidence type="ECO:0000256" key="1">
    <source>
        <dbReference type="SAM" id="Phobius"/>
    </source>
</evidence>
<evidence type="ECO:0000313" key="3">
    <source>
        <dbReference type="Proteomes" id="UP000014252"/>
    </source>
</evidence>
<reference evidence="2 3" key="1">
    <citation type="journal article" date="2013" name="PLoS ONE">
        <title>Lactobacillus paracasei comparative genomics: towards species pan-genome definition and exploitation of diversity.</title>
        <authorList>
            <person name="Smokvina T."/>
            <person name="Wels M."/>
            <person name="Polka J."/>
            <person name="Chervaux C."/>
            <person name="Brisse S."/>
            <person name="Boekhorst J."/>
            <person name="van Hylckama Vlieg J.E."/>
            <person name="Siezen R.J."/>
        </authorList>
    </citation>
    <scope>NUCLEOTIDE SEQUENCE [LARGE SCALE GENOMIC DNA]</scope>
    <source>
        <strain evidence="2 3">Lpp71</strain>
    </source>
</reference>
<feature type="transmembrane region" description="Helical" evidence="1">
    <location>
        <begin position="65"/>
        <end position="86"/>
    </location>
</feature>
<evidence type="ECO:0000313" key="2">
    <source>
        <dbReference type="EMBL" id="EPC70943.1"/>
    </source>
</evidence>
<keyword evidence="1" id="KW-0472">Membrane</keyword>
<accession>A0A8E0MDM5</accession>
<keyword evidence="1" id="KW-0812">Transmembrane</keyword>
<comment type="caution">
    <text evidence="2">The sequence shown here is derived from an EMBL/GenBank/DDBJ whole genome shotgun (WGS) entry which is preliminary data.</text>
</comment>
<sequence>MPHIVWHLPQHGRRVIFRTQSLNNKNRVNLIVRYKLQQKLWLLDLATFIIALIVGILYERIGAEILLLTSIASGLSSFFILIVIAYKMISNIFKS</sequence>
<dbReference type="EMBL" id="ANKD01000708">
    <property type="protein sequence ID" value="EPC70943.1"/>
    <property type="molecule type" value="Genomic_DNA"/>
</dbReference>
<keyword evidence="1" id="KW-1133">Transmembrane helix</keyword>
<feature type="transmembrane region" description="Helical" evidence="1">
    <location>
        <begin position="40"/>
        <end position="59"/>
    </location>
</feature>
<gene>
    <name evidence="2" type="ORF">Lpp71_14092</name>
</gene>
<proteinExistence type="predicted"/>
<dbReference type="AlphaFoldDB" id="A0A8E0MDM5"/>
<organism evidence="2 3">
    <name type="scientific">Lacticaseibacillus paracasei subsp. paracasei Lpp71</name>
    <dbReference type="NCBI Taxonomy" id="1256207"/>
    <lineage>
        <taxon>Bacteria</taxon>
        <taxon>Bacillati</taxon>
        <taxon>Bacillota</taxon>
        <taxon>Bacilli</taxon>
        <taxon>Lactobacillales</taxon>
        <taxon>Lactobacillaceae</taxon>
        <taxon>Lacticaseibacillus</taxon>
    </lineage>
</organism>